<organism evidence="3 4">
    <name type="scientific">Chryseobacterium taichungense</name>
    <dbReference type="NCBI Taxonomy" id="295069"/>
    <lineage>
        <taxon>Bacteria</taxon>
        <taxon>Pseudomonadati</taxon>
        <taxon>Bacteroidota</taxon>
        <taxon>Flavobacteriia</taxon>
        <taxon>Flavobacteriales</taxon>
        <taxon>Weeksellaceae</taxon>
        <taxon>Chryseobacterium group</taxon>
        <taxon>Chryseobacterium</taxon>
    </lineage>
</organism>
<name>A0A1H8B2Z9_9FLAO</name>
<feature type="region of interest" description="Disordered" evidence="1">
    <location>
        <begin position="237"/>
        <end position="261"/>
    </location>
</feature>
<dbReference type="Proteomes" id="UP000199450">
    <property type="component" value="Unassembled WGS sequence"/>
</dbReference>
<dbReference type="OrthoDB" id="653949at2"/>
<feature type="transmembrane region" description="Helical" evidence="2">
    <location>
        <begin position="159"/>
        <end position="178"/>
    </location>
</feature>
<dbReference type="AlphaFoldDB" id="A0A1H8B2Z9"/>
<protein>
    <submittedName>
        <fullName evidence="3">Uncharacterized protein</fullName>
    </submittedName>
</protein>
<keyword evidence="2" id="KW-0472">Membrane</keyword>
<keyword evidence="2" id="KW-1133">Transmembrane helix</keyword>
<proteinExistence type="predicted"/>
<evidence type="ECO:0000256" key="1">
    <source>
        <dbReference type="SAM" id="MobiDB-lite"/>
    </source>
</evidence>
<reference evidence="4" key="1">
    <citation type="submission" date="2016-10" db="EMBL/GenBank/DDBJ databases">
        <authorList>
            <person name="Varghese N."/>
            <person name="Submissions S."/>
        </authorList>
    </citation>
    <scope>NUCLEOTIDE SEQUENCE [LARGE SCALE GENOMIC DNA]</scope>
    <source>
        <strain evidence="4">DSM 17453</strain>
    </source>
</reference>
<evidence type="ECO:0000256" key="2">
    <source>
        <dbReference type="SAM" id="Phobius"/>
    </source>
</evidence>
<keyword evidence="2" id="KW-0812">Transmembrane</keyword>
<evidence type="ECO:0000313" key="3">
    <source>
        <dbReference type="EMBL" id="SEM77305.1"/>
    </source>
</evidence>
<dbReference type="RefSeq" id="WP_090000648.1">
    <property type="nucleotide sequence ID" value="NZ_FOBV01000006.1"/>
</dbReference>
<sequence>MNISAYILEYLKQFGTVTVPDFGIFSLEKSKAIINSENGSILPPASKIVYTPDYRVKSDDLAAFIASHKQMTLEASGTDLQIQTDFWKKKLQADQMLEIQGLGTIFIEDGETHFKGNRLQSDHPDFYGLEEIKFSDISNKESKTATAGKPEKDYKFNKSILWIFLIIIPVAGILYVAFTQQELLFGKKSFDPATVSVQTTTHRIPKDTLKAQKVIPPIPADSLKKDSLRKDSVVKQNIQPASGPAVKTKAPLYNTKKKWQK</sequence>
<accession>A0A1H8B2Z9</accession>
<dbReference type="EMBL" id="FOBV01000006">
    <property type="protein sequence ID" value="SEM77305.1"/>
    <property type="molecule type" value="Genomic_DNA"/>
</dbReference>
<dbReference type="STRING" id="295069.SAMN05421856_106222"/>
<evidence type="ECO:0000313" key="4">
    <source>
        <dbReference type="Proteomes" id="UP000199450"/>
    </source>
</evidence>
<gene>
    <name evidence="3" type="ORF">SAMN05421856_106222</name>
</gene>
<keyword evidence="4" id="KW-1185">Reference proteome</keyword>